<sequence>MDGLLRQGCPGRPFASSGTEQKCVRVRATTWQAGSTTAAGLGGAARVTGYERETSEATRRVSHRTHHECTYIRSVAILAGRLKPRRRYVSCSAGHGTCCLMMRACETSGCIFVVFRLRFRSHAFPERALAPIFVASLCSRPFLPRGYSNFKAPHTRQRNANQKLGRATPCWTPRTHTPHNRPDVGIGSTRSFAPPLSTLPAARFPSFPSASPHSCFSPPNYSPARYC</sequence>
<organism evidence="2 3">
    <name type="scientific">Macrophomina phaseolina</name>
    <dbReference type="NCBI Taxonomy" id="35725"/>
    <lineage>
        <taxon>Eukaryota</taxon>
        <taxon>Fungi</taxon>
        <taxon>Dikarya</taxon>
        <taxon>Ascomycota</taxon>
        <taxon>Pezizomycotina</taxon>
        <taxon>Dothideomycetes</taxon>
        <taxon>Dothideomycetes incertae sedis</taxon>
        <taxon>Botryosphaeriales</taxon>
        <taxon>Botryosphaeriaceae</taxon>
        <taxon>Macrophomina</taxon>
    </lineage>
</organism>
<feature type="region of interest" description="Disordered" evidence="1">
    <location>
        <begin position="166"/>
        <end position="188"/>
    </location>
</feature>
<proteinExistence type="predicted"/>
<name>A0ABQ8GE17_9PEZI</name>
<evidence type="ECO:0000256" key="1">
    <source>
        <dbReference type="SAM" id="MobiDB-lite"/>
    </source>
</evidence>
<evidence type="ECO:0000313" key="3">
    <source>
        <dbReference type="Proteomes" id="UP000774617"/>
    </source>
</evidence>
<reference evidence="2 3" key="1">
    <citation type="journal article" date="2021" name="Nat. Commun.">
        <title>Genetic determinants of endophytism in the Arabidopsis root mycobiome.</title>
        <authorList>
            <person name="Mesny F."/>
            <person name="Miyauchi S."/>
            <person name="Thiergart T."/>
            <person name="Pickel B."/>
            <person name="Atanasova L."/>
            <person name="Karlsson M."/>
            <person name="Huettel B."/>
            <person name="Barry K.W."/>
            <person name="Haridas S."/>
            <person name="Chen C."/>
            <person name="Bauer D."/>
            <person name="Andreopoulos W."/>
            <person name="Pangilinan J."/>
            <person name="LaButti K."/>
            <person name="Riley R."/>
            <person name="Lipzen A."/>
            <person name="Clum A."/>
            <person name="Drula E."/>
            <person name="Henrissat B."/>
            <person name="Kohler A."/>
            <person name="Grigoriev I.V."/>
            <person name="Martin F.M."/>
            <person name="Hacquard S."/>
        </authorList>
    </citation>
    <scope>NUCLEOTIDE SEQUENCE [LARGE SCALE GENOMIC DNA]</scope>
    <source>
        <strain evidence="2 3">MPI-SDFR-AT-0080</strain>
    </source>
</reference>
<protein>
    <submittedName>
        <fullName evidence="2">Uncharacterized protein</fullName>
    </submittedName>
</protein>
<accession>A0ABQ8GE17</accession>
<evidence type="ECO:0000313" key="2">
    <source>
        <dbReference type="EMBL" id="KAH7053198.1"/>
    </source>
</evidence>
<dbReference type="EMBL" id="JAGTJR010000010">
    <property type="protein sequence ID" value="KAH7053198.1"/>
    <property type="molecule type" value="Genomic_DNA"/>
</dbReference>
<dbReference type="Proteomes" id="UP000774617">
    <property type="component" value="Unassembled WGS sequence"/>
</dbReference>
<feature type="region of interest" description="Disordered" evidence="1">
    <location>
        <begin position="208"/>
        <end position="227"/>
    </location>
</feature>
<keyword evidence="3" id="KW-1185">Reference proteome</keyword>
<feature type="compositionally biased region" description="Polar residues" evidence="1">
    <location>
        <begin position="208"/>
        <end position="219"/>
    </location>
</feature>
<comment type="caution">
    <text evidence="2">The sequence shown here is derived from an EMBL/GenBank/DDBJ whole genome shotgun (WGS) entry which is preliminary data.</text>
</comment>
<gene>
    <name evidence="2" type="ORF">B0J12DRAFT_47955</name>
</gene>